<gene>
    <name evidence="2" type="ORF">ACFODV_13150</name>
</gene>
<organism evidence="2 3">
    <name type="scientific">Halomonas tibetensis</name>
    <dbReference type="NCBI Taxonomy" id="2259590"/>
    <lineage>
        <taxon>Bacteria</taxon>
        <taxon>Pseudomonadati</taxon>
        <taxon>Pseudomonadota</taxon>
        <taxon>Gammaproteobacteria</taxon>
        <taxon>Oceanospirillales</taxon>
        <taxon>Halomonadaceae</taxon>
        <taxon>Halomonas</taxon>
    </lineage>
</organism>
<accession>A0ABV7B6E2</accession>
<feature type="region of interest" description="Disordered" evidence="1">
    <location>
        <begin position="217"/>
        <end position="241"/>
    </location>
</feature>
<dbReference type="RefSeq" id="WP_379760180.1">
    <property type="nucleotide sequence ID" value="NZ_JBHRSQ010000017.1"/>
</dbReference>
<evidence type="ECO:0008006" key="4">
    <source>
        <dbReference type="Google" id="ProtNLM"/>
    </source>
</evidence>
<dbReference type="Proteomes" id="UP001595386">
    <property type="component" value="Unassembled WGS sequence"/>
</dbReference>
<evidence type="ECO:0000313" key="2">
    <source>
        <dbReference type="EMBL" id="MFC2992982.1"/>
    </source>
</evidence>
<evidence type="ECO:0000313" key="3">
    <source>
        <dbReference type="Proteomes" id="UP001595386"/>
    </source>
</evidence>
<protein>
    <recommendedName>
        <fullName evidence="4">Phage recombination protein Bet</fullName>
    </recommendedName>
</protein>
<evidence type="ECO:0000256" key="1">
    <source>
        <dbReference type="SAM" id="MobiDB-lite"/>
    </source>
</evidence>
<dbReference type="EMBL" id="JBHRSQ010000017">
    <property type="protein sequence ID" value="MFC2992982.1"/>
    <property type="molecule type" value="Genomic_DNA"/>
</dbReference>
<proteinExistence type="predicted"/>
<name>A0ABV7B6E2_9GAMM</name>
<reference evidence="3" key="1">
    <citation type="journal article" date="2019" name="Int. J. Syst. Evol. Microbiol.">
        <title>The Global Catalogue of Microorganisms (GCM) 10K type strain sequencing project: providing services to taxonomists for standard genome sequencing and annotation.</title>
        <authorList>
            <consortium name="The Broad Institute Genomics Platform"/>
            <consortium name="The Broad Institute Genome Sequencing Center for Infectious Disease"/>
            <person name="Wu L."/>
            <person name="Ma J."/>
        </authorList>
    </citation>
    <scope>NUCLEOTIDE SEQUENCE [LARGE SCALE GENOMIC DNA]</scope>
    <source>
        <strain evidence="3">KCTC 52660</strain>
    </source>
</reference>
<comment type="caution">
    <text evidence="2">The sequence shown here is derived from an EMBL/GenBank/DDBJ whole genome shotgun (WGS) entry which is preliminary data.</text>
</comment>
<feature type="region of interest" description="Disordered" evidence="1">
    <location>
        <begin position="1"/>
        <end position="22"/>
    </location>
</feature>
<sequence>MNTATLNQAAAAEPPATIRMPEMPVPAADDDLSLATDEVRHQFMKAMTPRNFDDVWRMSDLIAQSDLAPKDYKGKPGNVMIAWQTGVELGITSPLQAIQNIAVINGRPTIWGDMMLAICRASPAWSEADFDEWIEGEGMAAVAYCSVRRRPSGNRHVAEFSMQNAKDAGLVGKQGPWQQYPKRMLQMRARSFALRDTFTPELKGIRMAEEERDITQEAIGTPESPPAADQPARAGTAGRVGNTLARRREQARQQHKAREIYDATAQVQGEPDAAQADAGAATETEGIGPGGEITCAYVCEQINQATTRDEMAVAIDLARHVPESDQGVVNEAYKARLAALKKAAAKG</sequence>
<keyword evidence="3" id="KW-1185">Reference proteome</keyword>